<dbReference type="PROSITE" id="PS00041">
    <property type="entry name" value="HTH_ARAC_FAMILY_1"/>
    <property type="match status" value="1"/>
</dbReference>
<dbReference type="PANTHER" id="PTHR46796">
    <property type="entry name" value="HTH-TYPE TRANSCRIPTIONAL ACTIVATOR RHAS-RELATED"/>
    <property type="match status" value="1"/>
</dbReference>
<dbReference type="SMART" id="SM00342">
    <property type="entry name" value="HTH_ARAC"/>
    <property type="match status" value="1"/>
</dbReference>
<dbReference type="AlphaFoldDB" id="A0A9E9C345"/>
<accession>A0A9E9C345</accession>
<dbReference type="GO" id="GO:0003700">
    <property type="term" value="F:DNA-binding transcription factor activity"/>
    <property type="evidence" value="ECO:0007669"/>
    <property type="project" value="InterPro"/>
</dbReference>
<name>A0A9E9C345_9CYAN</name>
<dbReference type="InterPro" id="IPR018060">
    <property type="entry name" value="HTH_AraC"/>
</dbReference>
<organism evidence="5 6">
    <name type="scientific">Thermocoleostomius sinensis A174</name>
    <dbReference type="NCBI Taxonomy" id="2016057"/>
    <lineage>
        <taxon>Bacteria</taxon>
        <taxon>Bacillati</taxon>
        <taxon>Cyanobacteriota</taxon>
        <taxon>Cyanophyceae</taxon>
        <taxon>Oculatellales</taxon>
        <taxon>Oculatellaceae</taxon>
        <taxon>Thermocoleostomius</taxon>
    </lineage>
</organism>
<evidence type="ECO:0000313" key="6">
    <source>
        <dbReference type="Proteomes" id="UP001163152"/>
    </source>
</evidence>
<evidence type="ECO:0000256" key="3">
    <source>
        <dbReference type="ARBA" id="ARBA00023163"/>
    </source>
</evidence>
<dbReference type="Pfam" id="PF12833">
    <property type="entry name" value="HTH_18"/>
    <property type="match status" value="1"/>
</dbReference>
<sequence>MPEQPLVIDCAEWIKLMPSPPVLTSFQSSWNNIQLIHYRQPLACLSEISNSQHLIIIPLKNKAVNYDIVLEGRSQVVSFQEKDYRGGCIAIFPATLPYGFHSHSHYQVMEWMQCYLEPVFLAQIAHESVNPDRVELLPIMKKADPLIHHIGLALKAGLEADRVGSRFYADSMATALSAHLLRHYSTCSHHFQDYEDGLSKQKLRQAIEYIQAHLSEDISLSDIANELGMSQYYFCHLFKRSTGVSPHQYLIHQRVEQAKRLLKQTERTVTAIALDCGFANQSHFAKYFRQYTGMNPNQFRKL</sequence>
<evidence type="ECO:0000256" key="2">
    <source>
        <dbReference type="ARBA" id="ARBA00023125"/>
    </source>
</evidence>
<dbReference type="InterPro" id="IPR050204">
    <property type="entry name" value="AraC_XylS_family_regulators"/>
</dbReference>
<dbReference type="Gene3D" id="1.10.10.60">
    <property type="entry name" value="Homeodomain-like"/>
    <property type="match status" value="2"/>
</dbReference>
<evidence type="ECO:0000256" key="1">
    <source>
        <dbReference type="ARBA" id="ARBA00023015"/>
    </source>
</evidence>
<dbReference type="InterPro" id="IPR009057">
    <property type="entry name" value="Homeodomain-like_sf"/>
</dbReference>
<dbReference type="RefSeq" id="WP_268607998.1">
    <property type="nucleotide sequence ID" value="NZ_CP113797.1"/>
</dbReference>
<dbReference type="PANTHER" id="PTHR46796:SF6">
    <property type="entry name" value="ARAC SUBFAMILY"/>
    <property type="match status" value="1"/>
</dbReference>
<dbReference type="PRINTS" id="PR00032">
    <property type="entry name" value="HTHARAC"/>
</dbReference>
<keyword evidence="6" id="KW-1185">Reference proteome</keyword>
<dbReference type="InterPro" id="IPR020449">
    <property type="entry name" value="Tscrpt_reg_AraC-type_HTH"/>
</dbReference>
<evidence type="ECO:0000313" key="5">
    <source>
        <dbReference type="EMBL" id="WAL58576.1"/>
    </source>
</evidence>
<protein>
    <submittedName>
        <fullName evidence="5">AraC family transcriptional regulator</fullName>
    </submittedName>
</protein>
<evidence type="ECO:0000259" key="4">
    <source>
        <dbReference type="PROSITE" id="PS01124"/>
    </source>
</evidence>
<dbReference type="KEGG" id="tsin:OXH18_15470"/>
<dbReference type="EMBL" id="CP113797">
    <property type="protein sequence ID" value="WAL58576.1"/>
    <property type="molecule type" value="Genomic_DNA"/>
</dbReference>
<dbReference type="SUPFAM" id="SSF46689">
    <property type="entry name" value="Homeodomain-like"/>
    <property type="match status" value="2"/>
</dbReference>
<reference evidence="5" key="1">
    <citation type="submission" date="2022-12" db="EMBL/GenBank/DDBJ databases">
        <title>Polyphasic identification of a Novel Hot-Spring Cyanobacterium Ocullathermofonsia sinensis gen nov. sp. nov. and Genomic Insights on its Adaptations to the Thermal Habitat.</title>
        <authorList>
            <person name="Daroch M."/>
            <person name="Tang J."/>
            <person name="Jiang Y."/>
        </authorList>
    </citation>
    <scope>NUCLEOTIDE SEQUENCE</scope>
    <source>
        <strain evidence="5">PKUAC-SCTA174</strain>
    </source>
</reference>
<proteinExistence type="predicted"/>
<keyword evidence="3" id="KW-0804">Transcription</keyword>
<dbReference type="GO" id="GO:0043565">
    <property type="term" value="F:sequence-specific DNA binding"/>
    <property type="evidence" value="ECO:0007669"/>
    <property type="project" value="InterPro"/>
</dbReference>
<dbReference type="PROSITE" id="PS01124">
    <property type="entry name" value="HTH_ARAC_FAMILY_2"/>
    <property type="match status" value="1"/>
</dbReference>
<keyword evidence="1" id="KW-0805">Transcription regulation</keyword>
<feature type="domain" description="HTH araC/xylS-type" evidence="4">
    <location>
        <begin position="204"/>
        <end position="302"/>
    </location>
</feature>
<gene>
    <name evidence="5" type="ORF">OXH18_15470</name>
</gene>
<dbReference type="InterPro" id="IPR018062">
    <property type="entry name" value="HTH_AraC-typ_CS"/>
</dbReference>
<keyword evidence="2" id="KW-0238">DNA-binding</keyword>
<dbReference type="Proteomes" id="UP001163152">
    <property type="component" value="Chromosome"/>
</dbReference>